<feature type="domain" description="Ancillary SecYEG translocon subunit/Cell division coordinator CpoB TPR" evidence="9">
    <location>
        <begin position="18"/>
        <end position="187"/>
    </location>
</feature>
<protein>
    <submittedName>
        <fullName evidence="10">Tetratricopeptide repeat protein</fullName>
    </submittedName>
</protein>
<comment type="subcellular location">
    <subcellularLocation>
        <location evidence="2">Cell membrane</location>
    </subcellularLocation>
    <subcellularLocation>
        <location evidence="1">Membrane</location>
        <topology evidence="1">Single-pass membrane protein</topology>
    </subcellularLocation>
</comment>
<evidence type="ECO:0000256" key="5">
    <source>
        <dbReference type="ARBA" id="ARBA00022989"/>
    </source>
</evidence>
<reference evidence="10 11" key="1">
    <citation type="journal article" date="2016" name="Antonie Van Leeuwenhoek">
        <title>Dongia soli sp. nov., isolated from soil from Dokdo, Korea.</title>
        <authorList>
            <person name="Kim D.U."/>
            <person name="Lee H."/>
            <person name="Kim H."/>
            <person name="Kim S.G."/>
            <person name="Ka J.O."/>
        </authorList>
    </citation>
    <scope>NUCLEOTIDE SEQUENCE [LARGE SCALE GENOMIC DNA]</scope>
    <source>
        <strain evidence="10 11">D78</strain>
    </source>
</reference>
<dbReference type="Pfam" id="PF09976">
    <property type="entry name" value="TPR_21"/>
    <property type="match status" value="1"/>
</dbReference>
<evidence type="ECO:0000313" key="10">
    <source>
        <dbReference type="EMBL" id="MDY0884052.1"/>
    </source>
</evidence>
<dbReference type="RefSeq" id="WP_320509110.1">
    <property type="nucleotide sequence ID" value="NZ_JAXCLW010000003.1"/>
</dbReference>
<evidence type="ECO:0000256" key="1">
    <source>
        <dbReference type="ARBA" id="ARBA00004167"/>
    </source>
</evidence>
<evidence type="ECO:0000256" key="7">
    <source>
        <dbReference type="ARBA" id="ARBA00023186"/>
    </source>
</evidence>
<keyword evidence="5 8" id="KW-1133">Transmembrane helix</keyword>
<dbReference type="InterPro" id="IPR026039">
    <property type="entry name" value="YfgM"/>
</dbReference>
<dbReference type="Proteomes" id="UP001279642">
    <property type="component" value="Unassembled WGS sequence"/>
</dbReference>
<keyword evidence="3" id="KW-1003">Cell membrane</keyword>
<dbReference type="PANTHER" id="PTHR38035">
    <property type="entry name" value="UPF0070 PROTEIN YFGM"/>
    <property type="match status" value="1"/>
</dbReference>
<gene>
    <name evidence="10" type="ORF">SMD27_14470</name>
</gene>
<evidence type="ECO:0000256" key="8">
    <source>
        <dbReference type="SAM" id="Phobius"/>
    </source>
</evidence>
<comment type="caution">
    <text evidence="10">The sequence shown here is derived from an EMBL/GenBank/DDBJ whole genome shotgun (WGS) entry which is preliminary data.</text>
</comment>
<evidence type="ECO:0000256" key="4">
    <source>
        <dbReference type="ARBA" id="ARBA00022692"/>
    </source>
</evidence>
<proteinExistence type="predicted"/>
<sequence>MTDIFNEIDEELRADQARAFWRKYGNYVIGAALLAVLAAALWWGWQRYDDYRRQKASVEFLEAVQLQQKDEKAGAAALDRVAAQGGGYGLLARFQLANNALASDPARAADLLAAIAGDQSVDPAARQLAAVQAGLMKLQANKPADALALVQPLAVEGNAYRLSALEVSGLAQLAAGDKDKARDTFTQLQQLASAPGADSPAMAMRAQQMLDRLQK</sequence>
<keyword evidence="7" id="KW-0143">Chaperone</keyword>
<dbReference type="InterPro" id="IPR018704">
    <property type="entry name" value="SecYEG/CpoB_TPR"/>
</dbReference>
<accession>A0ABU5ED15</accession>
<dbReference type="EMBL" id="JAXCLW010000003">
    <property type="protein sequence ID" value="MDY0884052.1"/>
    <property type="molecule type" value="Genomic_DNA"/>
</dbReference>
<evidence type="ECO:0000259" key="9">
    <source>
        <dbReference type="Pfam" id="PF09976"/>
    </source>
</evidence>
<dbReference type="PANTHER" id="PTHR38035:SF1">
    <property type="entry name" value="ANCILLARY SECYEG TRANSLOCON SUBUNIT"/>
    <property type="match status" value="1"/>
</dbReference>
<evidence type="ECO:0000256" key="6">
    <source>
        <dbReference type="ARBA" id="ARBA00023136"/>
    </source>
</evidence>
<evidence type="ECO:0000313" key="11">
    <source>
        <dbReference type="Proteomes" id="UP001279642"/>
    </source>
</evidence>
<organism evidence="10 11">
    <name type="scientific">Dongia soli</name>
    <dbReference type="NCBI Taxonomy" id="600628"/>
    <lineage>
        <taxon>Bacteria</taxon>
        <taxon>Pseudomonadati</taxon>
        <taxon>Pseudomonadota</taxon>
        <taxon>Alphaproteobacteria</taxon>
        <taxon>Rhodospirillales</taxon>
        <taxon>Dongiaceae</taxon>
        <taxon>Dongia</taxon>
    </lineage>
</organism>
<keyword evidence="6 8" id="KW-0472">Membrane</keyword>
<evidence type="ECO:0000256" key="2">
    <source>
        <dbReference type="ARBA" id="ARBA00004236"/>
    </source>
</evidence>
<evidence type="ECO:0000256" key="3">
    <source>
        <dbReference type="ARBA" id="ARBA00022475"/>
    </source>
</evidence>
<name>A0ABU5ED15_9PROT</name>
<feature type="transmembrane region" description="Helical" evidence="8">
    <location>
        <begin position="24"/>
        <end position="45"/>
    </location>
</feature>
<keyword evidence="11" id="KW-1185">Reference proteome</keyword>
<keyword evidence="4 8" id="KW-0812">Transmembrane</keyword>